<evidence type="ECO:0000256" key="8">
    <source>
        <dbReference type="ARBA" id="ARBA00031494"/>
    </source>
</evidence>
<sequence>MLASRAFSLVGRRSICTSLCLRAHGHAGVVKAEDYTLPAYVDRRDVPLPEVAFVRDLSAQQKALKEKEKASWTALSIDEKVELYRIKFNETYAEMNKGTNEWKTVLGGVLFFLGLTGVILIWQKHFMYGPIPHTFSEEWVSAQTKRMLDMRVNPVQGISSQWDYEKNEWKNTSRSALFPLPVQQQDLPEQPEDSEDHENLLKNGVTHILSVHNGAKPVLEVGAQVGGLEDHPGGAGAEKDMTYLCISASDSSSQNLPQPAASWPLASRMLLPPEQSGCSEEGGGEGTLQVPGAEEDDLTTNLPHLARANLAVLVMAYRAWIRRGYGKNPFQDQEELQRLLGQQQQGQKEQQLGSRDCSWLRSPPPTYSPPCQAGGTGGSRWMNR</sequence>
<keyword evidence="10" id="KW-0812">Transmembrane</keyword>
<comment type="pathway">
    <text evidence="2">Energy metabolism; oxidative phosphorylation.</text>
</comment>
<keyword evidence="5" id="KW-0999">Mitochondrion inner membrane</keyword>
<gene>
    <name evidence="11" type="ORF">WISP_88187</name>
</gene>
<evidence type="ECO:0000256" key="7">
    <source>
        <dbReference type="ARBA" id="ARBA00023136"/>
    </source>
</evidence>
<dbReference type="PANTHER" id="PTHR10707:SF12">
    <property type="entry name" value="CYTOCHROME C OXIDASE SUBUNIT 4 ISOFORM 1, MITOCHONDRIAL"/>
    <property type="match status" value="1"/>
</dbReference>
<dbReference type="InterPro" id="IPR004203">
    <property type="entry name" value="Cyt_c_oxidase_su4_fam"/>
</dbReference>
<evidence type="ECO:0000256" key="9">
    <source>
        <dbReference type="SAM" id="MobiDB-lite"/>
    </source>
</evidence>
<comment type="caution">
    <text evidence="11">The sequence shown here is derived from an EMBL/GenBank/DDBJ whole genome shotgun (WGS) entry which is preliminary data.</text>
</comment>
<evidence type="ECO:0000313" key="12">
    <source>
        <dbReference type="Proteomes" id="UP001145742"/>
    </source>
</evidence>
<dbReference type="Proteomes" id="UP001145742">
    <property type="component" value="Unassembled WGS sequence"/>
</dbReference>
<keyword evidence="10" id="KW-1133">Transmembrane helix</keyword>
<comment type="similarity">
    <text evidence="3">Belongs to the cytochrome c oxidase IV family.</text>
</comment>
<evidence type="ECO:0000256" key="10">
    <source>
        <dbReference type="SAM" id="Phobius"/>
    </source>
</evidence>
<organism evidence="11 12">
    <name type="scientific">Willisornis vidua</name>
    <name type="common">Xingu scale-backed antbird</name>
    <dbReference type="NCBI Taxonomy" id="1566151"/>
    <lineage>
        <taxon>Eukaryota</taxon>
        <taxon>Metazoa</taxon>
        <taxon>Chordata</taxon>
        <taxon>Craniata</taxon>
        <taxon>Vertebrata</taxon>
        <taxon>Euteleostomi</taxon>
        <taxon>Archelosauria</taxon>
        <taxon>Archosauria</taxon>
        <taxon>Dinosauria</taxon>
        <taxon>Saurischia</taxon>
        <taxon>Theropoda</taxon>
        <taxon>Coelurosauria</taxon>
        <taxon>Aves</taxon>
        <taxon>Neognathae</taxon>
        <taxon>Neoaves</taxon>
        <taxon>Telluraves</taxon>
        <taxon>Australaves</taxon>
        <taxon>Passeriformes</taxon>
        <taxon>Thamnophilidae</taxon>
        <taxon>Willisornis</taxon>
    </lineage>
</organism>
<name>A0ABQ9D838_9PASS</name>
<dbReference type="InterPro" id="IPR036639">
    <property type="entry name" value="Cyt_c_oxidase_su4_sf"/>
</dbReference>
<evidence type="ECO:0000256" key="1">
    <source>
        <dbReference type="ARBA" id="ARBA00004434"/>
    </source>
</evidence>
<feature type="region of interest" description="Disordered" evidence="9">
    <location>
        <begin position="272"/>
        <end position="295"/>
    </location>
</feature>
<accession>A0ABQ9D838</accession>
<feature type="transmembrane region" description="Helical" evidence="10">
    <location>
        <begin position="104"/>
        <end position="122"/>
    </location>
</feature>
<keyword evidence="12" id="KW-1185">Reference proteome</keyword>
<reference evidence="11" key="1">
    <citation type="submission" date="2019-10" db="EMBL/GenBank/DDBJ databases">
        <authorList>
            <person name="Soares A.E.R."/>
            <person name="Aleixo A."/>
            <person name="Schneider P."/>
            <person name="Miyaki C.Y."/>
            <person name="Schneider M.P."/>
            <person name="Mello C."/>
            <person name="Vasconcelos A.T.R."/>
        </authorList>
    </citation>
    <scope>NUCLEOTIDE SEQUENCE</scope>
    <source>
        <tissue evidence="11">Muscle</tissue>
    </source>
</reference>
<dbReference type="EMBL" id="WHWB01034119">
    <property type="protein sequence ID" value="KAJ7413765.1"/>
    <property type="molecule type" value="Genomic_DNA"/>
</dbReference>
<feature type="region of interest" description="Disordered" evidence="9">
    <location>
        <begin position="340"/>
        <end position="384"/>
    </location>
</feature>
<feature type="compositionally biased region" description="Low complexity" evidence="9">
    <location>
        <begin position="340"/>
        <end position="353"/>
    </location>
</feature>
<evidence type="ECO:0000256" key="4">
    <source>
        <dbReference type="ARBA" id="ARBA00019419"/>
    </source>
</evidence>
<dbReference type="PRINTS" id="PR01873">
    <property type="entry name" value="CYTCOXIDASE4"/>
</dbReference>
<keyword evidence="7 10" id="KW-0472">Membrane</keyword>
<dbReference type="Gene3D" id="1.10.442.10">
    <property type="entry name" value="Cytochrome c oxidase subunit IV"/>
    <property type="match status" value="1"/>
</dbReference>
<evidence type="ECO:0000256" key="2">
    <source>
        <dbReference type="ARBA" id="ARBA00004673"/>
    </source>
</evidence>
<dbReference type="InterPro" id="IPR013288">
    <property type="entry name" value="Cyt_c_oxidase_su4"/>
</dbReference>
<comment type="subcellular location">
    <subcellularLocation>
        <location evidence="1">Mitochondrion inner membrane</location>
        <topology evidence="1">Single-pass membrane protein</topology>
    </subcellularLocation>
</comment>
<evidence type="ECO:0000256" key="3">
    <source>
        <dbReference type="ARBA" id="ARBA00008135"/>
    </source>
</evidence>
<evidence type="ECO:0000313" key="11">
    <source>
        <dbReference type="EMBL" id="KAJ7413765.1"/>
    </source>
</evidence>
<protein>
    <recommendedName>
        <fullName evidence="4">Cytochrome c oxidase subunit 4 isoform 1, mitochondrial</fullName>
    </recommendedName>
    <alternativeName>
        <fullName evidence="8">Cytochrome c oxidase subunit IV isoform 1</fullName>
    </alternativeName>
</protein>
<evidence type="ECO:0000256" key="5">
    <source>
        <dbReference type="ARBA" id="ARBA00022792"/>
    </source>
</evidence>
<evidence type="ECO:0000256" key="6">
    <source>
        <dbReference type="ARBA" id="ARBA00023128"/>
    </source>
</evidence>
<keyword evidence="6" id="KW-0496">Mitochondrion</keyword>
<dbReference type="CDD" id="cd00922">
    <property type="entry name" value="Cyt_c_Oxidase_IV"/>
    <property type="match status" value="1"/>
</dbReference>
<proteinExistence type="inferred from homology"/>
<dbReference type="Pfam" id="PF02936">
    <property type="entry name" value="COX4"/>
    <property type="match status" value="1"/>
</dbReference>
<dbReference type="SUPFAM" id="SSF81406">
    <property type="entry name" value="Mitochondrial cytochrome c oxidase subunit IV"/>
    <property type="match status" value="1"/>
</dbReference>
<dbReference type="PANTHER" id="PTHR10707">
    <property type="entry name" value="CYTOCHROME C OXIDASE SUBUNIT IV"/>
    <property type="match status" value="1"/>
</dbReference>